<dbReference type="CDD" id="cd05251">
    <property type="entry name" value="NmrA_like_SDR_a"/>
    <property type="match status" value="1"/>
</dbReference>
<dbReference type="EMBL" id="CP069116">
    <property type="protein sequence ID" value="QSS66972.1"/>
    <property type="molecule type" value="Genomic_DNA"/>
</dbReference>
<dbReference type="InterPro" id="IPR008030">
    <property type="entry name" value="NmrA-like"/>
</dbReference>
<feature type="domain" description="NmrA-like" evidence="3">
    <location>
        <begin position="1"/>
        <end position="296"/>
    </location>
</feature>
<reference evidence="4" key="1">
    <citation type="submission" date="2021-01" db="EMBL/GenBank/DDBJ databases">
        <title>Chromosome-level genome assembly of a human fungal pathogen reveals clustering of transcriptionally co-regulated genes.</title>
        <authorList>
            <person name="Voorhies M."/>
            <person name="Cohen S."/>
            <person name="Shea T.P."/>
            <person name="Petrus S."/>
            <person name="Munoz J.F."/>
            <person name="Poplawski S."/>
            <person name="Goldman W.E."/>
            <person name="Michael T."/>
            <person name="Cuomo C.A."/>
            <person name="Sil A."/>
            <person name="Beyhan S."/>
        </authorList>
    </citation>
    <scope>NUCLEOTIDE SEQUENCE</scope>
    <source>
        <strain evidence="4">WU24</strain>
    </source>
</reference>
<protein>
    <submittedName>
        <fullName evidence="4">NmrA-like family domain-containing protein</fullName>
    </submittedName>
</protein>
<comment type="similarity">
    <text evidence="1">Belongs to the NmrA-type oxidoreductase family.</text>
</comment>
<dbReference type="Proteomes" id="UP000663671">
    <property type="component" value="Chromosome 6"/>
</dbReference>
<dbReference type="InterPro" id="IPR036291">
    <property type="entry name" value="NAD(P)-bd_dom_sf"/>
</dbReference>
<dbReference type="SUPFAM" id="SSF51735">
    <property type="entry name" value="NAD(P)-binding Rossmann-fold domains"/>
    <property type="match status" value="1"/>
</dbReference>
<dbReference type="VEuPathDB" id="FungiDB:I7I51_03184"/>
<organism evidence="4 5">
    <name type="scientific">Ajellomyces capsulatus</name>
    <name type="common">Darling's disease fungus</name>
    <name type="synonym">Histoplasma capsulatum</name>
    <dbReference type="NCBI Taxonomy" id="5037"/>
    <lineage>
        <taxon>Eukaryota</taxon>
        <taxon>Fungi</taxon>
        <taxon>Dikarya</taxon>
        <taxon>Ascomycota</taxon>
        <taxon>Pezizomycotina</taxon>
        <taxon>Eurotiomycetes</taxon>
        <taxon>Eurotiomycetidae</taxon>
        <taxon>Onygenales</taxon>
        <taxon>Ajellomycetaceae</taxon>
        <taxon>Histoplasma</taxon>
    </lineage>
</organism>
<evidence type="ECO:0000256" key="1">
    <source>
        <dbReference type="ARBA" id="ARBA00006328"/>
    </source>
</evidence>
<dbReference type="Gene3D" id="3.40.50.720">
    <property type="entry name" value="NAD(P)-binding Rossmann-like Domain"/>
    <property type="match status" value="1"/>
</dbReference>
<dbReference type="PANTHER" id="PTHR42748:SF31">
    <property type="entry name" value="NMRA-LIKE DOMAIN-CONTAINING PROTEIN-RELATED"/>
    <property type="match status" value="1"/>
</dbReference>
<dbReference type="AlphaFoldDB" id="A0A8A1MQL7"/>
<evidence type="ECO:0000259" key="3">
    <source>
        <dbReference type="Pfam" id="PF05368"/>
    </source>
</evidence>
<dbReference type="OrthoDB" id="3358371at2759"/>
<evidence type="ECO:0000313" key="4">
    <source>
        <dbReference type="EMBL" id="QSS66972.1"/>
    </source>
</evidence>
<dbReference type="PANTHER" id="PTHR42748">
    <property type="entry name" value="NITROGEN METABOLITE REPRESSION PROTEIN NMRA FAMILY MEMBER"/>
    <property type="match status" value="1"/>
</dbReference>
<name>A0A8A1MQL7_AJECA</name>
<dbReference type="InterPro" id="IPR051164">
    <property type="entry name" value="NmrA-like_oxidored"/>
</dbReference>
<evidence type="ECO:0000313" key="5">
    <source>
        <dbReference type="Proteomes" id="UP000663671"/>
    </source>
</evidence>
<dbReference type="GO" id="GO:0005634">
    <property type="term" value="C:nucleus"/>
    <property type="evidence" value="ECO:0007669"/>
    <property type="project" value="TreeGrafter"/>
</dbReference>
<dbReference type="Pfam" id="PF05368">
    <property type="entry name" value="NmrA"/>
    <property type="match status" value="1"/>
</dbReference>
<sequence length="307" mass="33511">MSKLITVFGATGNQGGSVIKAVLAHPTLSKEFKIRGITRDPSKPSAQELANQGVEIMSADMSSLSSLAPALADAHTVFLVTNFWESAKPEVEYSQGKNVADAAKSAGVSHFIFSSLVNVTDVTQGRLPNLGHFDSKANVEKYVRSIGLPATFVLPGYFMSNFEKMLQKGEDGVFTLSLPVSENAQFPLFDAAGDTGKYVTAAMKKFPETLGKDIYEATDYYTPGRIVSEFTEVTGYPAKEVQITPEQYKSFMPPFAAQEFLENHQLLEGPGYYGGASLGESLAILEQKPTSWKEYVEREKSRAWKAC</sequence>
<accession>A0A8A1MQL7</accession>
<dbReference type="Gene3D" id="3.90.25.10">
    <property type="entry name" value="UDP-galactose 4-epimerase, domain 1"/>
    <property type="match status" value="1"/>
</dbReference>
<gene>
    <name evidence="4" type="ORF">I7I51_03184</name>
</gene>
<evidence type="ECO:0000256" key="2">
    <source>
        <dbReference type="ARBA" id="ARBA00022857"/>
    </source>
</evidence>
<keyword evidence="2" id="KW-0521">NADP</keyword>
<proteinExistence type="inferred from homology"/>